<dbReference type="Gene3D" id="3.40.50.300">
    <property type="entry name" value="P-loop containing nucleotide triphosphate hydrolases"/>
    <property type="match status" value="1"/>
</dbReference>
<evidence type="ECO:0000256" key="4">
    <source>
        <dbReference type="ARBA" id="ARBA00023015"/>
    </source>
</evidence>
<dbReference type="SUPFAM" id="SSF52540">
    <property type="entry name" value="P-loop containing nucleoside triphosphate hydrolases"/>
    <property type="match status" value="1"/>
</dbReference>
<dbReference type="PROSITE" id="PS50045">
    <property type="entry name" value="SIGMA54_INTERACT_4"/>
    <property type="match status" value="1"/>
</dbReference>
<dbReference type="Pfam" id="PF25601">
    <property type="entry name" value="AAA_lid_14"/>
    <property type="match status" value="1"/>
</dbReference>
<dbReference type="GO" id="GO:0006355">
    <property type="term" value="P:regulation of DNA-templated transcription"/>
    <property type="evidence" value="ECO:0007669"/>
    <property type="project" value="InterPro"/>
</dbReference>
<dbReference type="InterPro" id="IPR025943">
    <property type="entry name" value="Sigma_54_int_dom_ATP-bd_2"/>
</dbReference>
<evidence type="ECO:0000313" key="10">
    <source>
        <dbReference type="Proteomes" id="UP000271031"/>
    </source>
</evidence>
<dbReference type="CDD" id="cd00009">
    <property type="entry name" value="AAA"/>
    <property type="match status" value="1"/>
</dbReference>
<dbReference type="SMART" id="SM00382">
    <property type="entry name" value="AAA"/>
    <property type="match status" value="1"/>
</dbReference>
<dbReference type="Gene3D" id="1.10.10.60">
    <property type="entry name" value="Homeodomain-like"/>
    <property type="match status" value="1"/>
</dbReference>
<evidence type="ECO:0000313" key="9">
    <source>
        <dbReference type="EMBL" id="RNB89938.1"/>
    </source>
</evidence>
<dbReference type="PROSITE" id="PS00688">
    <property type="entry name" value="SIGMA54_INTERACT_3"/>
    <property type="match status" value="1"/>
</dbReference>
<keyword evidence="5" id="KW-0238">DNA-binding</keyword>
<evidence type="ECO:0000259" key="8">
    <source>
        <dbReference type="PROSITE" id="PS50045"/>
    </source>
</evidence>
<dbReference type="InterPro" id="IPR003593">
    <property type="entry name" value="AAA+_ATPase"/>
</dbReference>
<dbReference type="InterPro" id="IPR027417">
    <property type="entry name" value="P-loop_NTPase"/>
</dbReference>
<dbReference type="SUPFAM" id="SSF46689">
    <property type="entry name" value="Homeodomain-like"/>
    <property type="match status" value="1"/>
</dbReference>
<dbReference type="InterPro" id="IPR058031">
    <property type="entry name" value="AAA_lid_NorR"/>
</dbReference>
<accession>A0A3M8DPB0</accession>
<keyword evidence="6" id="KW-0804">Transcription</keyword>
<dbReference type="RefSeq" id="WP_122918191.1">
    <property type="nucleotide sequence ID" value="NZ_RHHQ01000008.1"/>
</dbReference>
<dbReference type="Proteomes" id="UP000271031">
    <property type="component" value="Unassembled WGS sequence"/>
</dbReference>
<dbReference type="GO" id="GO:0005524">
    <property type="term" value="F:ATP binding"/>
    <property type="evidence" value="ECO:0007669"/>
    <property type="project" value="UniProtKB-KW"/>
</dbReference>
<name>A0A3M8DPB0_9BACL</name>
<keyword evidence="4" id="KW-0805">Transcription regulation</keyword>
<dbReference type="PANTHER" id="PTHR32071">
    <property type="entry name" value="TRANSCRIPTIONAL REGULATORY PROTEIN"/>
    <property type="match status" value="1"/>
</dbReference>
<keyword evidence="3" id="KW-0067">ATP-binding</keyword>
<evidence type="ECO:0000256" key="3">
    <source>
        <dbReference type="ARBA" id="ARBA00022840"/>
    </source>
</evidence>
<dbReference type="Gene3D" id="1.10.8.60">
    <property type="match status" value="1"/>
</dbReference>
<dbReference type="OrthoDB" id="9771372at2"/>
<dbReference type="PANTHER" id="PTHR32071:SF57">
    <property type="entry name" value="C4-DICARBOXYLATE TRANSPORT TRANSCRIPTIONAL REGULATORY PROTEIN DCTD"/>
    <property type="match status" value="1"/>
</dbReference>
<gene>
    <name evidence="9" type="ORF">EDM56_12355</name>
</gene>
<dbReference type="AlphaFoldDB" id="A0A3M8DPB0"/>
<reference evidence="9 10" key="1">
    <citation type="submission" date="2018-10" db="EMBL/GenBank/DDBJ databases">
        <title>Phylogenomics of Brevibacillus.</title>
        <authorList>
            <person name="Dunlap C."/>
        </authorList>
    </citation>
    <scope>NUCLEOTIDE SEQUENCE [LARGE SCALE GENOMIC DNA]</scope>
    <source>
        <strain evidence="9 10">JCM 15716</strain>
    </source>
</reference>
<dbReference type="PROSITE" id="PS00676">
    <property type="entry name" value="SIGMA54_INTERACT_2"/>
    <property type="match status" value="1"/>
</dbReference>
<dbReference type="InterPro" id="IPR002078">
    <property type="entry name" value="Sigma_54_int"/>
</dbReference>
<dbReference type="InterPro" id="IPR025944">
    <property type="entry name" value="Sigma_54_int_dom_CS"/>
</dbReference>
<dbReference type="GO" id="GO:0003677">
    <property type="term" value="F:DNA binding"/>
    <property type="evidence" value="ECO:0007669"/>
    <property type="project" value="UniProtKB-KW"/>
</dbReference>
<organism evidence="9 10">
    <name type="scientific">Brevibacillus fluminis</name>
    <dbReference type="NCBI Taxonomy" id="511487"/>
    <lineage>
        <taxon>Bacteria</taxon>
        <taxon>Bacillati</taxon>
        <taxon>Bacillota</taxon>
        <taxon>Bacilli</taxon>
        <taxon>Bacillales</taxon>
        <taxon>Paenibacillaceae</taxon>
        <taxon>Brevibacillus</taxon>
    </lineage>
</organism>
<dbReference type="EMBL" id="RHHQ01000008">
    <property type="protein sequence ID" value="RNB89938.1"/>
    <property type="molecule type" value="Genomic_DNA"/>
</dbReference>
<keyword evidence="10" id="KW-1185">Reference proteome</keyword>
<dbReference type="Pfam" id="PF00158">
    <property type="entry name" value="Sigma54_activat"/>
    <property type="match status" value="1"/>
</dbReference>
<keyword evidence="2" id="KW-0058">Aromatic hydrocarbons catabolism</keyword>
<dbReference type="InterPro" id="IPR025662">
    <property type="entry name" value="Sigma_54_int_dom_ATP-bd_1"/>
</dbReference>
<keyword evidence="1" id="KW-0547">Nucleotide-binding</keyword>
<evidence type="ECO:0000256" key="6">
    <source>
        <dbReference type="ARBA" id="ARBA00023163"/>
    </source>
</evidence>
<proteinExistence type="predicted"/>
<evidence type="ECO:0000256" key="1">
    <source>
        <dbReference type="ARBA" id="ARBA00022741"/>
    </source>
</evidence>
<feature type="domain" description="Sigma-54 factor interaction" evidence="8">
    <location>
        <begin position="115"/>
        <end position="344"/>
    </location>
</feature>
<dbReference type="InterPro" id="IPR030828">
    <property type="entry name" value="HTH_TyrR"/>
</dbReference>
<dbReference type="Pfam" id="PF18024">
    <property type="entry name" value="HTH_50"/>
    <property type="match status" value="1"/>
</dbReference>
<protein>
    <recommendedName>
        <fullName evidence="7">HTH-type transcriptional regulatory protein TyrR</fullName>
    </recommendedName>
</protein>
<dbReference type="InterPro" id="IPR009057">
    <property type="entry name" value="Homeodomain-like_sf"/>
</dbReference>
<evidence type="ECO:0000256" key="5">
    <source>
        <dbReference type="ARBA" id="ARBA00023125"/>
    </source>
</evidence>
<evidence type="ECO:0000256" key="2">
    <source>
        <dbReference type="ARBA" id="ARBA00022797"/>
    </source>
</evidence>
<dbReference type="PROSITE" id="PS00675">
    <property type="entry name" value="SIGMA54_INTERACT_1"/>
    <property type="match status" value="1"/>
</dbReference>
<comment type="caution">
    <text evidence="9">The sequence shown here is derived from an EMBL/GenBank/DDBJ whole genome shotgun (WGS) entry which is preliminary data.</text>
</comment>
<sequence length="435" mass="49518">MVHSTNMMVIYVDHHNQVLSWQGEAADVFGISPEPFATVGMHVMELPWERVVEAAPNLNNTLTVMHTPSGRTLLLSIVKLPRQVMTLDYLLVISRLDMIQMEPNEEDRLQLERNALIRSPKMKKIIDIIHKIANVDSTVLLLGESGVGKTMLARMIHQVSSRSGRPFVAVNCGALPDSLIEAELFGYEAGTFTGGKAEGKRGLLETAEGGTIFLDEIAELPYHVQSKLLEVLQENTFRKVGSVEVKKANIRIVAATNKDLKQLVAQKSFREDLYYRLHVVPLTIPPLRERREEIVPMAQLFVDTFNRRYGRQFFLSQQVQESLLAHEWPGNVRELENMVERMVVTYCEDTEELWKETIGTCDSDFPLELPGKQLPSLKEAKKQLEKELILRAYDLYENTYRAAEALQVDQSTIAKKLKEYRREDASGANKRSKKR</sequence>
<evidence type="ECO:0000256" key="7">
    <source>
        <dbReference type="ARBA" id="ARBA00029500"/>
    </source>
</evidence>
<dbReference type="FunFam" id="3.40.50.300:FF:000006">
    <property type="entry name" value="DNA-binding transcriptional regulator NtrC"/>
    <property type="match status" value="1"/>
</dbReference>